<sequence>MNSPRDLFSAIRAIAQSPHSMLTSDGPDTSLIDALLGRLRISAIRPETSHIHATAPSPRVRQHRRSRPRKRLTQALDPRASGICCCRDPARAAVVSTTSTLTFASSRTHPRVASSDFAGSRTPASILGLHARLPGARLPSTSICAWTRDEDAGAAIFHGGVIPRSPACPCVRRWRGGHRPAGMTTVPPRTMRPTHPRPRCHGYVKHEHKHRPSALAPACDITMSTNRVEGGGGAQDSGGAAESCWRDSGAWGGLRLLGIVRRRNVGWRGHRRSAAYGETCILDTAARHDACSTEVPAHDARDPTHPAQRAHQEQHPAAALRMAQQISRAGCEESHTAARHRR</sequence>
<name>A0AAD7CN75_MYCRO</name>
<protein>
    <submittedName>
        <fullName evidence="2">Uncharacterized protein</fullName>
    </submittedName>
</protein>
<accession>A0AAD7CN75</accession>
<dbReference type="AlphaFoldDB" id="A0AAD7CN75"/>
<feature type="compositionally biased region" description="Basic residues" evidence="1">
    <location>
        <begin position="60"/>
        <end position="71"/>
    </location>
</feature>
<dbReference type="EMBL" id="JARKIE010000335">
    <property type="protein sequence ID" value="KAJ7653455.1"/>
    <property type="molecule type" value="Genomic_DNA"/>
</dbReference>
<feature type="region of interest" description="Disordered" evidence="1">
    <location>
        <begin position="47"/>
        <end position="71"/>
    </location>
</feature>
<evidence type="ECO:0000313" key="3">
    <source>
        <dbReference type="Proteomes" id="UP001221757"/>
    </source>
</evidence>
<dbReference type="Proteomes" id="UP001221757">
    <property type="component" value="Unassembled WGS sequence"/>
</dbReference>
<reference evidence="2" key="1">
    <citation type="submission" date="2023-03" db="EMBL/GenBank/DDBJ databases">
        <title>Massive genome expansion in bonnet fungi (Mycena s.s.) driven by repeated elements and novel gene families across ecological guilds.</title>
        <authorList>
            <consortium name="Lawrence Berkeley National Laboratory"/>
            <person name="Harder C.B."/>
            <person name="Miyauchi S."/>
            <person name="Viragh M."/>
            <person name="Kuo A."/>
            <person name="Thoen E."/>
            <person name="Andreopoulos B."/>
            <person name="Lu D."/>
            <person name="Skrede I."/>
            <person name="Drula E."/>
            <person name="Henrissat B."/>
            <person name="Morin E."/>
            <person name="Kohler A."/>
            <person name="Barry K."/>
            <person name="LaButti K."/>
            <person name="Morin E."/>
            <person name="Salamov A."/>
            <person name="Lipzen A."/>
            <person name="Mereny Z."/>
            <person name="Hegedus B."/>
            <person name="Baldrian P."/>
            <person name="Stursova M."/>
            <person name="Weitz H."/>
            <person name="Taylor A."/>
            <person name="Grigoriev I.V."/>
            <person name="Nagy L.G."/>
            <person name="Martin F."/>
            <person name="Kauserud H."/>
        </authorList>
    </citation>
    <scope>NUCLEOTIDE SEQUENCE</scope>
    <source>
        <strain evidence="2">CBHHK067</strain>
    </source>
</reference>
<keyword evidence="3" id="KW-1185">Reference proteome</keyword>
<gene>
    <name evidence="2" type="ORF">B0H17DRAFT_1338423</name>
</gene>
<proteinExistence type="predicted"/>
<evidence type="ECO:0000313" key="2">
    <source>
        <dbReference type="EMBL" id="KAJ7653455.1"/>
    </source>
</evidence>
<organism evidence="2 3">
    <name type="scientific">Mycena rosella</name>
    <name type="common">Pink bonnet</name>
    <name type="synonym">Agaricus rosellus</name>
    <dbReference type="NCBI Taxonomy" id="1033263"/>
    <lineage>
        <taxon>Eukaryota</taxon>
        <taxon>Fungi</taxon>
        <taxon>Dikarya</taxon>
        <taxon>Basidiomycota</taxon>
        <taxon>Agaricomycotina</taxon>
        <taxon>Agaricomycetes</taxon>
        <taxon>Agaricomycetidae</taxon>
        <taxon>Agaricales</taxon>
        <taxon>Marasmiineae</taxon>
        <taxon>Mycenaceae</taxon>
        <taxon>Mycena</taxon>
    </lineage>
</organism>
<comment type="caution">
    <text evidence="2">The sequence shown here is derived from an EMBL/GenBank/DDBJ whole genome shotgun (WGS) entry which is preliminary data.</text>
</comment>
<evidence type="ECO:0000256" key="1">
    <source>
        <dbReference type="SAM" id="MobiDB-lite"/>
    </source>
</evidence>